<dbReference type="PROSITE" id="PS51409">
    <property type="entry name" value="ARGINASE_2"/>
    <property type="match status" value="1"/>
</dbReference>
<evidence type="ECO:0000256" key="4">
    <source>
        <dbReference type="RuleBase" id="RU003684"/>
    </source>
</evidence>
<dbReference type="InterPro" id="IPR006035">
    <property type="entry name" value="Ureohydrolase"/>
</dbReference>
<dbReference type="InterPro" id="IPR020855">
    <property type="entry name" value="Ureohydrolase_Mn_BS"/>
</dbReference>
<evidence type="ECO:0000256" key="2">
    <source>
        <dbReference type="ARBA" id="ARBA00022723"/>
    </source>
</evidence>
<dbReference type="EMBL" id="JBHTJH010000004">
    <property type="protein sequence ID" value="MFD0861500.1"/>
    <property type="molecule type" value="Genomic_DNA"/>
</dbReference>
<dbReference type="PROSITE" id="PS01053">
    <property type="entry name" value="ARGINASE_1"/>
    <property type="match status" value="1"/>
</dbReference>
<dbReference type="InterPro" id="IPR023696">
    <property type="entry name" value="Ureohydrolase_dom_sf"/>
</dbReference>
<evidence type="ECO:0000256" key="3">
    <source>
        <dbReference type="ARBA" id="ARBA00022801"/>
    </source>
</evidence>
<dbReference type="Pfam" id="PF00491">
    <property type="entry name" value="Arginase"/>
    <property type="match status" value="1"/>
</dbReference>
<dbReference type="RefSeq" id="WP_386404637.1">
    <property type="nucleotide sequence ID" value="NZ_JBHTJH010000004.1"/>
</dbReference>
<comment type="similarity">
    <text evidence="1">Belongs to the arginase family. Agmatinase subfamily.</text>
</comment>
<evidence type="ECO:0000256" key="1">
    <source>
        <dbReference type="ARBA" id="ARBA00009227"/>
    </source>
</evidence>
<evidence type="ECO:0000313" key="5">
    <source>
        <dbReference type="EMBL" id="MFD0861500.1"/>
    </source>
</evidence>
<comment type="caution">
    <text evidence="5">The sequence shown here is derived from an EMBL/GenBank/DDBJ whole genome shotgun (WGS) entry which is preliminary data.</text>
</comment>
<protein>
    <submittedName>
        <fullName evidence="5">Arginase family protein</fullName>
    </submittedName>
</protein>
<dbReference type="PANTHER" id="PTHR11358">
    <property type="entry name" value="ARGINASE/AGMATINASE"/>
    <property type="match status" value="1"/>
</dbReference>
<reference evidence="6" key="1">
    <citation type="journal article" date="2019" name="Int. J. Syst. Evol. Microbiol.">
        <title>The Global Catalogue of Microorganisms (GCM) 10K type strain sequencing project: providing services to taxonomists for standard genome sequencing and annotation.</title>
        <authorList>
            <consortium name="The Broad Institute Genomics Platform"/>
            <consortium name="The Broad Institute Genome Sequencing Center for Infectious Disease"/>
            <person name="Wu L."/>
            <person name="Ma J."/>
        </authorList>
    </citation>
    <scope>NUCLEOTIDE SEQUENCE [LARGE SCALE GENOMIC DNA]</scope>
    <source>
        <strain evidence="6">CCUG 62952</strain>
    </source>
</reference>
<keyword evidence="3 4" id="KW-0378">Hydrolase</keyword>
<dbReference type="SUPFAM" id="SSF52768">
    <property type="entry name" value="Arginase/deacetylase"/>
    <property type="match status" value="1"/>
</dbReference>
<keyword evidence="6" id="KW-1185">Reference proteome</keyword>
<accession>A0ABW3CUQ3</accession>
<sequence>MKTTVYNKTRSPFFIIEKERSILNDTISGKKYEVGEEVLHFAATRRNISDVDKLTEREETILSNLLSIGFFVDKDNLLKTTYRLRLRNEKMFDFADLRPEENGKIALVGVPFGKGNYTSDKTKHFPEIFRKTCASQNLTFRNNLKALQPGFISSFSNYSLENLSKALTNDLFRDAGDVYVHHYESRLDFYKKLEKIAEELYTKHTPFFVGGDHSITYSTLKAAAKKYPKITVLHFDAHTDTYSSNYNEILNQLQLHHHGNFVSKIIDDPSIVNYVQIGIRGLGNSSGQKHPKIKAFWAHQLEKLAKGQIFSQDPEMVYYITFDIDVLDPSFAPGTATPVVNGLSVAQVYELFDLLLENKRIIGGDIVEVNIEKDQNNVTIGLATEIIFKLLSYINV</sequence>
<gene>
    <name evidence="5" type="ORF">ACFQ1M_04725</name>
</gene>
<dbReference type="Proteomes" id="UP001596978">
    <property type="component" value="Unassembled WGS sequence"/>
</dbReference>
<evidence type="ECO:0000313" key="6">
    <source>
        <dbReference type="Proteomes" id="UP001596978"/>
    </source>
</evidence>
<dbReference type="Gene3D" id="3.40.800.10">
    <property type="entry name" value="Ureohydrolase domain"/>
    <property type="match status" value="1"/>
</dbReference>
<organism evidence="5 6">
    <name type="scientific">Sungkyunkwania multivorans</name>
    <dbReference type="NCBI Taxonomy" id="1173618"/>
    <lineage>
        <taxon>Bacteria</taxon>
        <taxon>Pseudomonadati</taxon>
        <taxon>Bacteroidota</taxon>
        <taxon>Flavobacteriia</taxon>
        <taxon>Flavobacteriales</taxon>
        <taxon>Flavobacteriaceae</taxon>
        <taxon>Sungkyunkwania</taxon>
    </lineage>
</organism>
<dbReference type="PANTHER" id="PTHR11358:SF26">
    <property type="entry name" value="GUANIDINO ACID HYDROLASE, MITOCHONDRIAL"/>
    <property type="match status" value="1"/>
</dbReference>
<keyword evidence="2" id="KW-0479">Metal-binding</keyword>
<name>A0ABW3CUQ3_9FLAO</name>
<proteinExistence type="inferred from homology"/>